<sequence length="877" mass="95859">MATRAKSATSTAKSRAVSAAPTRTRSANTVECGQILKAIGESQAIIEFNLDGTILSANQNFLNVMKYDEAELKGQHHRIFVSDDYADSSKYSAFWESLARGESKSGEFEQFDKNGNVVWIQASYNPVFNKAGKPIRVIKIASDITHNKLLNADFEGQIRAIDKNQAVIHFSPEGKILHANDNFVKALGYSLEEICGNHHSMFMPTEERNSEAYKQFWQQLAEGQAHVGEFRRIKKDRSDIWIQASYTPIKDLSGRVIKVVKYASDITEQKLANADFKGQIDGISATQAVISFKPDGTILHANNNFLSALGYKLDEVKNQHHRMFVDPSYGRSAEYDAFWDRLAHGEAQIGEFRRIRKDGKDIWIQASYTPIKDMSGKVFKVVKYATDVTEQKLRNADFEGQIAGIRSSQAVIQFETDGTIIEANDNFLNALQYRREEIEGQHHSKFVDPQFAQSSEYRDFWAALARGEAQVGEFRRIKRDGSDIWIQASYTPVKDANGKVFKVVKYASDITEQKQTVVEVGKLIDAAKRGELDDRAAVEGTSGDSRVLRENINAMLDAITAPINEVALVMQAVAEKDLTYYVQGEYHGKFEELQNNTNSAIGQLADFMALVMNSSGEVSSASALIASSSHSVATGAAQQASALEQTGASLEQISAQTKQNAENTKAAKGLAESTQGMAQNGSETVDRMVGAMDKIKAAAVNTSAIIGDINEIAFQTNLLALNAAVEAARAGEAGRSFAVVAEEVRNLALRAKVAATKTEKLIAESTEMAEEGSSLSKDVSVKLGDIIAAVDKVTSIVAEIALASDEQALGIQQVNSAMGEMDRVVQTSAANAEESSSAAEQLSAQAKELNAMVEEFRIEQGFEHEPVAKQYGVRGVA</sequence>
<protein>
    <submittedName>
        <fullName evidence="10">Methyl-accepting chemotaxis protein</fullName>
    </submittedName>
</protein>
<dbReference type="PRINTS" id="PR00260">
    <property type="entry name" value="CHEMTRNSDUCR"/>
</dbReference>
<dbReference type="InterPro" id="IPR000014">
    <property type="entry name" value="PAS"/>
</dbReference>
<dbReference type="PANTHER" id="PTHR24422">
    <property type="entry name" value="CHEMOTAXIS PROTEIN METHYLTRANSFERASE"/>
    <property type="match status" value="1"/>
</dbReference>
<evidence type="ECO:0000259" key="7">
    <source>
        <dbReference type="PROSITE" id="PS50112"/>
    </source>
</evidence>
<dbReference type="CDD" id="cd00130">
    <property type="entry name" value="PAS"/>
    <property type="match status" value="4"/>
</dbReference>
<dbReference type="OrthoDB" id="9765776at2"/>
<evidence type="ECO:0000256" key="4">
    <source>
        <dbReference type="SAM" id="Coils"/>
    </source>
</evidence>
<dbReference type="InterPro" id="IPR013655">
    <property type="entry name" value="PAS_fold_3"/>
</dbReference>
<dbReference type="SMART" id="SM00091">
    <property type="entry name" value="PAS"/>
    <property type="match status" value="4"/>
</dbReference>
<feature type="domain" description="PAS" evidence="7">
    <location>
        <begin position="167"/>
        <end position="224"/>
    </location>
</feature>
<dbReference type="GO" id="GO:0007165">
    <property type="term" value="P:signal transduction"/>
    <property type="evidence" value="ECO:0007669"/>
    <property type="project" value="UniProtKB-KW"/>
</dbReference>
<evidence type="ECO:0000259" key="6">
    <source>
        <dbReference type="PROSITE" id="PS50111"/>
    </source>
</evidence>
<dbReference type="GO" id="GO:0006935">
    <property type="term" value="P:chemotaxis"/>
    <property type="evidence" value="ECO:0007669"/>
    <property type="project" value="InterPro"/>
</dbReference>
<dbReference type="PROSITE" id="PS50111">
    <property type="entry name" value="CHEMOTAXIS_TRANSDUC_2"/>
    <property type="match status" value="1"/>
</dbReference>
<dbReference type="Gene3D" id="3.30.450.20">
    <property type="entry name" value="PAS domain"/>
    <property type="match status" value="4"/>
</dbReference>
<feature type="compositionally biased region" description="Low complexity" evidence="5">
    <location>
        <begin position="1"/>
        <end position="20"/>
    </location>
</feature>
<feature type="coiled-coil region" evidence="4">
    <location>
        <begin position="832"/>
        <end position="859"/>
    </location>
</feature>
<comment type="caution">
    <text evidence="10">The sequence shown here is derived from an EMBL/GenBank/DDBJ whole genome shotgun (WGS) entry which is preliminary data.</text>
</comment>
<evidence type="ECO:0000259" key="9">
    <source>
        <dbReference type="PROSITE" id="PS50885"/>
    </source>
</evidence>
<dbReference type="CDD" id="cd11386">
    <property type="entry name" value="MCP_signal"/>
    <property type="match status" value="1"/>
</dbReference>
<dbReference type="RefSeq" id="WP_103684080.1">
    <property type="nucleotide sequence ID" value="NZ_PQGG01000019.1"/>
</dbReference>
<keyword evidence="1 3" id="KW-0807">Transducer</keyword>
<evidence type="ECO:0000256" key="2">
    <source>
        <dbReference type="ARBA" id="ARBA00029447"/>
    </source>
</evidence>
<accession>A0A2S4HGM4</accession>
<feature type="domain" description="PAC" evidence="8">
    <location>
        <begin position="104"/>
        <end position="156"/>
    </location>
</feature>
<dbReference type="Gene3D" id="1.10.287.950">
    <property type="entry name" value="Methyl-accepting chemotaxis protein"/>
    <property type="match status" value="1"/>
</dbReference>
<dbReference type="EMBL" id="PQGG01000019">
    <property type="protein sequence ID" value="POP53138.1"/>
    <property type="molecule type" value="Genomic_DNA"/>
</dbReference>
<reference evidence="10" key="1">
    <citation type="submission" date="2018-01" db="EMBL/GenBank/DDBJ databases">
        <authorList>
            <person name="Yu X.-D."/>
        </authorList>
    </citation>
    <scope>NUCLEOTIDE SEQUENCE</scope>
    <source>
        <strain evidence="10">ZX-21</strain>
    </source>
</reference>
<dbReference type="InterPro" id="IPR035965">
    <property type="entry name" value="PAS-like_dom_sf"/>
</dbReference>
<dbReference type="Pfam" id="PF08448">
    <property type="entry name" value="PAS_4"/>
    <property type="match status" value="1"/>
</dbReference>
<dbReference type="GO" id="GO:0016020">
    <property type="term" value="C:membrane"/>
    <property type="evidence" value="ECO:0007669"/>
    <property type="project" value="InterPro"/>
</dbReference>
<comment type="similarity">
    <text evidence="2">Belongs to the methyl-accepting chemotaxis (MCP) protein family.</text>
</comment>
<dbReference type="PROSITE" id="PS50885">
    <property type="entry name" value="HAMP"/>
    <property type="match status" value="1"/>
</dbReference>
<gene>
    <name evidence="10" type="ORF">C0068_08595</name>
</gene>
<dbReference type="PROSITE" id="PS50112">
    <property type="entry name" value="PAS"/>
    <property type="match status" value="1"/>
</dbReference>
<feature type="domain" description="HAMP" evidence="9">
    <location>
        <begin position="557"/>
        <end position="609"/>
    </location>
</feature>
<dbReference type="PROSITE" id="PS50113">
    <property type="entry name" value="PAC"/>
    <property type="match status" value="4"/>
</dbReference>
<dbReference type="Proteomes" id="UP000237222">
    <property type="component" value="Unassembled WGS sequence"/>
</dbReference>
<dbReference type="InterPro" id="IPR003660">
    <property type="entry name" value="HAMP_dom"/>
</dbReference>
<dbReference type="AlphaFoldDB" id="A0A2S4HGM4"/>
<feature type="region of interest" description="Disordered" evidence="5">
    <location>
        <begin position="656"/>
        <end position="680"/>
    </location>
</feature>
<evidence type="ECO:0000256" key="1">
    <source>
        <dbReference type="ARBA" id="ARBA00023224"/>
    </source>
</evidence>
<keyword evidence="4" id="KW-0175">Coiled coil</keyword>
<feature type="domain" description="PAC" evidence="8">
    <location>
        <begin position="348"/>
        <end position="400"/>
    </location>
</feature>
<dbReference type="InterPro" id="IPR001610">
    <property type="entry name" value="PAC"/>
</dbReference>
<feature type="domain" description="PAC" evidence="8">
    <location>
        <begin position="470"/>
        <end position="522"/>
    </location>
</feature>
<proteinExistence type="inferred from homology"/>
<dbReference type="SMART" id="SM00086">
    <property type="entry name" value="PAC"/>
    <property type="match status" value="4"/>
</dbReference>
<dbReference type="InterPro" id="IPR004089">
    <property type="entry name" value="MCPsignal_dom"/>
</dbReference>
<dbReference type="SUPFAM" id="SSF55785">
    <property type="entry name" value="PYP-like sensor domain (PAS domain)"/>
    <property type="match status" value="4"/>
</dbReference>
<dbReference type="InterPro" id="IPR004090">
    <property type="entry name" value="Chemotax_Me-accpt_rcpt"/>
</dbReference>
<evidence type="ECO:0000313" key="10">
    <source>
        <dbReference type="EMBL" id="POP53138.1"/>
    </source>
</evidence>
<dbReference type="SMART" id="SM00283">
    <property type="entry name" value="MA"/>
    <property type="match status" value="1"/>
</dbReference>
<dbReference type="InterPro" id="IPR013656">
    <property type="entry name" value="PAS_4"/>
</dbReference>
<dbReference type="InterPro" id="IPR050903">
    <property type="entry name" value="Bact_Chemotaxis_MeTrfase"/>
</dbReference>
<dbReference type="PANTHER" id="PTHR24422:SF10">
    <property type="entry name" value="CHEMOTAXIS PROTEIN METHYLTRANSFERASE 2"/>
    <property type="match status" value="1"/>
</dbReference>
<evidence type="ECO:0000256" key="5">
    <source>
        <dbReference type="SAM" id="MobiDB-lite"/>
    </source>
</evidence>
<dbReference type="Pfam" id="PF00015">
    <property type="entry name" value="MCPsignal"/>
    <property type="match status" value="1"/>
</dbReference>
<evidence type="ECO:0000256" key="3">
    <source>
        <dbReference type="PROSITE-ProRule" id="PRU00284"/>
    </source>
</evidence>
<dbReference type="InterPro" id="IPR000700">
    <property type="entry name" value="PAS-assoc_C"/>
</dbReference>
<feature type="domain" description="PAC" evidence="8">
    <location>
        <begin position="226"/>
        <end position="278"/>
    </location>
</feature>
<dbReference type="Pfam" id="PF18947">
    <property type="entry name" value="HAMP_2"/>
    <property type="match status" value="1"/>
</dbReference>
<dbReference type="GO" id="GO:0004888">
    <property type="term" value="F:transmembrane signaling receptor activity"/>
    <property type="evidence" value="ECO:0007669"/>
    <property type="project" value="InterPro"/>
</dbReference>
<feature type="domain" description="Methyl-accepting transducer" evidence="6">
    <location>
        <begin position="614"/>
        <end position="843"/>
    </location>
</feature>
<dbReference type="NCBIfam" id="TIGR00229">
    <property type="entry name" value="sensory_box"/>
    <property type="match status" value="4"/>
</dbReference>
<dbReference type="Pfam" id="PF08447">
    <property type="entry name" value="PAS_3"/>
    <property type="match status" value="3"/>
</dbReference>
<feature type="region of interest" description="Disordered" evidence="5">
    <location>
        <begin position="1"/>
        <end position="23"/>
    </location>
</feature>
<evidence type="ECO:0000259" key="8">
    <source>
        <dbReference type="PROSITE" id="PS50113"/>
    </source>
</evidence>
<organism evidence="10 11">
    <name type="scientific">Zhongshania marina</name>
    <dbReference type="NCBI Taxonomy" id="2304603"/>
    <lineage>
        <taxon>Bacteria</taxon>
        <taxon>Pseudomonadati</taxon>
        <taxon>Pseudomonadota</taxon>
        <taxon>Gammaproteobacteria</taxon>
        <taxon>Cellvibrionales</taxon>
        <taxon>Spongiibacteraceae</taxon>
        <taxon>Zhongshania</taxon>
    </lineage>
</organism>
<name>A0A2S4HGM4_9GAMM</name>
<dbReference type="SUPFAM" id="SSF58104">
    <property type="entry name" value="Methyl-accepting chemotaxis protein (MCP) signaling domain"/>
    <property type="match status" value="1"/>
</dbReference>
<evidence type="ECO:0000313" key="11">
    <source>
        <dbReference type="Proteomes" id="UP000237222"/>
    </source>
</evidence>